<evidence type="ECO:0000313" key="1">
    <source>
        <dbReference type="EMBL" id="TBR51159.1"/>
    </source>
</evidence>
<dbReference type="Proteomes" id="UP000292187">
    <property type="component" value="Unassembled WGS sequence"/>
</dbReference>
<organism evidence="1 2">
    <name type="scientific">Escherichia albertii</name>
    <dbReference type="NCBI Taxonomy" id="208962"/>
    <lineage>
        <taxon>Bacteria</taxon>
        <taxon>Pseudomonadati</taxon>
        <taxon>Pseudomonadota</taxon>
        <taxon>Gammaproteobacteria</taxon>
        <taxon>Enterobacterales</taxon>
        <taxon>Enterobacteriaceae</taxon>
        <taxon>Escherichia</taxon>
    </lineage>
</organism>
<gene>
    <name evidence="1" type="ORF">EYS06_14425</name>
</gene>
<evidence type="ECO:0000313" key="2">
    <source>
        <dbReference type="Proteomes" id="UP000292187"/>
    </source>
</evidence>
<dbReference type="AlphaFoldDB" id="A0A7U8ZDR0"/>
<dbReference type="EMBL" id="SIZV01000018">
    <property type="protein sequence ID" value="TBR51159.1"/>
    <property type="molecule type" value="Genomic_DNA"/>
</dbReference>
<sequence length="70" mass="7825">MNSINKVAHSSSVEPLRQEKYKLPIINEFLAGHINFNSSGETLSLIPELIKPIQSPAAETMHALQKLSRR</sequence>
<accession>A0A7U8ZDR0</accession>
<comment type="caution">
    <text evidence="1">The sequence shown here is derived from an EMBL/GenBank/DDBJ whole genome shotgun (WGS) entry which is preliminary data.</text>
</comment>
<proteinExistence type="predicted"/>
<reference evidence="1 2" key="1">
    <citation type="submission" date="2019-02" db="EMBL/GenBank/DDBJ databases">
        <title>Draft genome sequence of Escherichia albertii strain Mex-12/320a, isolated from an infant with diarrhea, harboring virulence genes associated with diarrheagenic strains of enteropathogenic E. coli.</title>
        <authorList>
            <person name="Maldonado-Puga S."/>
            <person name="Meza-Segura M."/>
            <person name="Zaidi M.B."/>
            <person name="Estrada-Garcia T."/>
        </authorList>
    </citation>
    <scope>NUCLEOTIDE SEQUENCE [LARGE SCALE GENOMIC DNA]</scope>
    <source>
        <strain evidence="1 2">Mex-12/320a</strain>
    </source>
</reference>
<protein>
    <submittedName>
        <fullName evidence="1">Uncharacterized protein</fullName>
    </submittedName>
</protein>
<name>A0A7U8ZDR0_ESCAL</name>